<evidence type="ECO:0000256" key="2">
    <source>
        <dbReference type="SAM" id="Phobius"/>
    </source>
</evidence>
<dbReference type="PROSITE" id="PS51257">
    <property type="entry name" value="PROKAR_LIPOPROTEIN"/>
    <property type="match status" value="1"/>
</dbReference>
<evidence type="ECO:0008006" key="5">
    <source>
        <dbReference type="Google" id="ProtNLM"/>
    </source>
</evidence>
<evidence type="ECO:0000313" key="3">
    <source>
        <dbReference type="EMBL" id="MEU6819902.1"/>
    </source>
</evidence>
<keyword evidence="4" id="KW-1185">Reference proteome</keyword>
<feature type="compositionally biased region" description="Basic residues" evidence="1">
    <location>
        <begin position="32"/>
        <end position="41"/>
    </location>
</feature>
<proteinExistence type="predicted"/>
<dbReference type="EMBL" id="JBEYXV010000002">
    <property type="protein sequence ID" value="MEU6819902.1"/>
    <property type="molecule type" value="Genomic_DNA"/>
</dbReference>
<feature type="region of interest" description="Disordered" evidence="1">
    <location>
        <begin position="31"/>
        <end position="65"/>
    </location>
</feature>
<sequence>MTAVRFTTGGTTRAIGVGVLVLSLALTGCGGKKNKKKHKRGSGTSHGRTIGGATGGKGTGTGSVSAARRAQTILPPLDTMPAALRHVGMELHTRAKAPSLCKDPGGKCKGAVANGQVAYRTADKAEGARYDLIAYRNTRAAERAFASWESYVQHNKREIAALDGAPQGDESTVFAYKSSAKENTVTMVIREDEYIGTLDLRDTSGRAAGQRDLAALSEVYATRLAQATRDETPSATAAHVKV</sequence>
<reference evidence="3 4" key="1">
    <citation type="submission" date="2024-06" db="EMBL/GenBank/DDBJ databases">
        <title>The Natural Products Discovery Center: Release of the First 8490 Sequenced Strains for Exploring Actinobacteria Biosynthetic Diversity.</title>
        <authorList>
            <person name="Kalkreuter E."/>
            <person name="Kautsar S.A."/>
            <person name="Yang D."/>
            <person name="Bader C.D."/>
            <person name="Teijaro C.N."/>
            <person name="Fluegel L."/>
            <person name="Davis C.M."/>
            <person name="Simpson J.R."/>
            <person name="Lauterbach L."/>
            <person name="Steele A.D."/>
            <person name="Gui C."/>
            <person name="Meng S."/>
            <person name="Li G."/>
            <person name="Viehrig K."/>
            <person name="Ye F."/>
            <person name="Su P."/>
            <person name="Kiefer A.F."/>
            <person name="Nichols A."/>
            <person name="Cepeda A.J."/>
            <person name="Yan W."/>
            <person name="Fan B."/>
            <person name="Jiang Y."/>
            <person name="Adhikari A."/>
            <person name="Zheng C.-J."/>
            <person name="Schuster L."/>
            <person name="Cowan T.M."/>
            <person name="Smanski M.J."/>
            <person name="Chevrette M.G."/>
            <person name="De Carvalho L.P.S."/>
            <person name="Shen B."/>
        </authorList>
    </citation>
    <scope>NUCLEOTIDE SEQUENCE [LARGE SCALE GENOMIC DNA]</scope>
    <source>
        <strain evidence="3 4">NPDC046838</strain>
    </source>
</reference>
<evidence type="ECO:0000256" key="1">
    <source>
        <dbReference type="SAM" id="MobiDB-lite"/>
    </source>
</evidence>
<accession>A0ABV3BHT6</accession>
<dbReference type="RefSeq" id="WP_359344802.1">
    <property type="nucleotide sequence ID" value="NZ_JBEYXV010000002.1"/>
</dbReference>
<comment type="caution">
    <text evidence="3">The sequence shown here is derived from an EMBL/GenBank/DDBJ whole genome shotgun (WGS) entry which is preliminary data.</text>
</comment>
<name>A0ABV3BHT6_9ACTN</name>
<keyword evidence="2" id="KW-0472">Membrane</keyword>
<organism evidence="3 4">
    <name type="scientific">Streptomyces atriruber</name>
    <dbReference type="NCBI Taxonomy" id="545121"/>
    <lineage>
        <taxon>Bacteria</taxon>
        <taxon>Bacillati</taxon>
        <taxon>Actinomycetota</taxon>
        <taxon>Actinomycetes</taxon>
        <taxon>Kitasatosporales</taxon>
        <taxon>Streptomycetaceae</taxon>
        <taxon>Streptomyces</taxon>
    </lineage>
</organism>
<feature type="transmembrane region" description="Helical" evidence="2">
    <location>
        <begin position="12"/>
        <end position="31"/>
    </location>
</feature>
<dbReference type="Proteomes" id="UP001551176">
    <property type="component" value="Unassembled WGS sequence"/>
</dbReference>
<evidence type="ECO:0000313" key="4">
    <source>
        <dbReference type="Proteomes" id="UP001551176"/>
    </source>
</evidence>
<keyword evidence="2" id="KW-1133">Transmembrane helix</keyword>
<feature type="compositionally biased region" description="Gly residues" evidence="1">
    <location>
        <begin position="49"/>
        <end position="61"/>
    </location>
</feature>
<keyword evidence="2" id="KW-0812">Transmembrane</keyword>
<gene>
    <name evidence="3" type="ORF">ABZ921_04670</name>
</gene>
<protein>
    <recommendedName>
        <fullName evidence="5">Lipoprotein</fullName>
    </recommendedName>
</protein>